<name>A0A4Y9S7B2_9BURK</name>
<keyword evidence="2" id="KW-1185">Reference proteome</keyword>
<dbReference type="OrthoDB" id="5509507at2"/>
<proteinExistence type="predicted"/>
<dbReference type="Proteomes" id="UP000298438">
    <property type="component" value="Unassembled WGS sequence"/>
</dbReference>
<sequence>MSTSSSNPFSIRIIQASTLGVAFTLTSAAAGTLPFSLGHAFRKGEVPAGMAVGASIPDVQVIPKTTWSDGSLKFAVISGRATLAANTPLTVKLTVTPALSGARALTTTDLKATGISAAIGAGSFGSATWSATDWDAPFAQWIAGPQMSSWLYRKPVGSDATLVGWLEVRLYAGGAVEVLPWVENGYLNVANPSNRNATYTFTLGGSQRFTQALDLPHHARTVLLSGKAYSYWLGSAVDVVPTHDKAYLQSTGIVPSYRASVSSSAPLWSHIPATFTPLQQGGYSTAMGNAGYQPAIGMLPEWDALFLCSNDPRAYAAVQFNAYSAGRFGIHYRDETTQHPLKFSSYPNLVVRSGTGSGLSSVGASTKNQYTPVPSGTTPPVWEIPHHPSVGFMAYLVTGRYYFLEELQFAATINYLINPDSPRQGSGGVFQTTSGSNTTRGAGWAVRTLAQAASIAPDADPLRDEFLASMTANVSFYYTRYVAQASNPMGFVQPYSNYDAASGRYMEAAWMQDFHTAAYGYALDQDLALPAAARTQLAQFFAWRAKSIIGRLGTTASTDYLYRDAAVYTIAIAPTTAPDYVNGTGPWYANWGQVYQGTLGTANPGQDGPLRGAYFPEATSYWGNLQPAIAYAAQHNVPGAREAYARMTGATNWNQLVTAFNDNPVWSVRPRGL</sequence>
<accession>A0A4Y9S7B2</accession>
<dbReference type="RefSeq" id="WP_135208040.1">
    <property type="nucleotide sequence ID" value="NZ_SPVF01000191.1"/>
</dbReference>
<organism evidence="1 2">
    <name type="scientific">Zemynaea arenosa</name>
    <dbReference type="NCBI Taxonomy" id="2561931"/>
    <lineage>
        <taxon>Bacteria</taxon>
        <taxon>Pseudomonadati</taxon>
        <taxon>Pseudomonadota</taxon>
        <taxon>Betaproteobacteria</taxon>
        <taxon>Burkholderiales</taxon>
        <taxon>Oxalobacteraceae</taxon>
        <taxon>Telluria group</taxon>
        <taxon>Zemynaea</taxon>
    </lineage>
</organism>
<evidence type="ECO:0000313" key="1">
    <source>
        <dbReference type="EMBL" id="TFW17153.1"/>
    </source>
</evidence>
<protein>
    <submittedName>
        <fullName evidence="1">Uncharacterized protein</fullName>
    </submittedName>
</protein>
<gene>
    <name evidence="1" type="ORF">E4L96_15035</name>
</gene>
<dbReference type="EMBL" id="SPVF01000191">
    <property type="protein sequence ID" value="TFW17153.1"/>
    <property type="molecule type" value="Genomic_DNA"/>
</dbReference>
<comment type="caution">
    <text evidence="1">The sequence shown here is derived from an EMBL/GenBank/DDBJ whole genome shotgun (WGS) entry which is preliminary data.</text>
</comment>
<evidence type="ECO:0000313" key="2">
    <source>
        <dbReference type="Proteomes" id="UP000298438"/>
    </source>
</evidence>
<reference evidence="1 2" key="1">
    <citation type="submission" date="2019-03" db="EMBL/GenBank/DDBJ databases">
        <title>Draft Genome Sequence of Massilia arenosa sp. nov., a Novel Massilia Species Isolated from a Sandy-loam Maize Soil.</title>
        <authorList>
            <person name="Raths R."/>
            <person name="Peta V."/>
            <person name="Bucking H."/>
        </authorList>
    </citation>
    <scope>NUCLEOTIDE SEQUENCE [LARGE SCALE GENOMIC DNA]</scope>
    <source>
        <strain evidence="1 2">MC02</strain>
    </source>
</reference>
<dbReference type="AlphaFoldDB" id="A0A4Y9S7B2"/>